<name>A0AAF0CUD7_9ENTE</name>
<organism evidence="3 4">
    <name type="scientific">Vagococcus intermedius</name>
    <dbReference type="NCBI Taxonomy" id="2991418"/>
    <lineage>
        <taxon>Bacteria</taxon>
        <taxon>Bacillati</taxon>
        <taxon>Bacillota</taxon>
        <taxon>Bacilli</taxon>
        <taxon>Lactobacillales</taxon>
        <taxon>Enterococcaceae</taxon>
        <taxon>Vagococcus</taxon>
    </lineage>
</organism>
<feature type="transmembrane region" description="Helical" evidence="2">
    <location>
        <begin position="88"/>
        <end position="105"/>
    </location>
</feature>
<feature type="compositionally biased region" description="Basic and acidic residues" evidence="1">
    <location>
        <begin position="47"/>
        <end position="75"/>
    </location>
</feature>
<feature type="region of interest" description="Disordered" evidence="1">
    <location>
        <begin position="45"/>
        <end position="82"/>
    </location>
</feature>
<dbReference type="AlphaFoldDB" id="A0AAF0CUD7"/>
<evidence type="ECO:0000313" key="3">
    <source>
        <dbReference type="EMBL" id="WEG73088.1"/>
    </source>
</evidence>
<evidence type="ECO:0000256" key="2">
    <source>
        <dbReference type="SAM" id="Phobius"/>
    </source>
</evidence>
<dbReference type="EMBL" id="CP110232">
    <property type="protein sequence ID" value="WEG73088.1"/>
    <property type="molecule type" value="Genomic_DNA"/>
</dbReference>
<accession>A0AAF0CUD7</accession>
<dbReference type="Proteomes" id="UP001179647">
    <property type="component" value="Chromosome"/>
</dbReference>
<evidence type="ECO:0000256" key="1">
    <source>
        <dbReference type="SAM" id="MobiDB-lite"/>
    </source>
</evidence>
<keyword evidence="2" id="KW-0472">Membrane</keyword>
<proteinExistence type="predicted"/>
<keyword evidence="4" id="KW-1185">Reference proteome</keyword>
<dbReference type="RefSeq" id="WP_275468890.1">
    <property type="nucleotide sequence ID" value="NZ_CP110232.1"/>
</dbReference>
<keyword evidence="2" id="KW-0812">Transmembrane</keyword>
<reference evidence="3" key="1">
    <citation type="submission" date="2022-10" db="EMBL/GenBank/DDBJ databases">
        <title>Vagococcus sp. isolated from poultry meat.</title>
        <authorList>
            <person name="Johansson P."/>
            <person name="Bjorkroth J."/>
        </authorList>
    </citation>
    <scope>NUCLEOTIDE SEQUENCE</scope>
    <source>
        <strain evidence="3">STAA11</strain>
    </source>
</reference>
<dbReference type="KEGG" id="vie:OL234_08980"/>
<gene>
    <name evidence="3" type="ORF">OL234_08980</name>
</gene>
<keyword evidence="2" id="KW-1133">Transmembrane helix</keyword>
<sequence>MIDKRSFIVSGLIISALLISPILSSADSSASVTFLPNPSLPLYPEEISNKESDKVEPLDLTHKNKPKNLENDKQGLGRLPQTGEKSNLQIYGELIVISTFIIGYLRKKILNNKAIKSRTEEL</sequence>
<evidence type="ECO:0000313" key="4">
    <source>
        <dbReference type="Proteomes" id="UP001179647"/>
    </source>
</evidence>
<protein>
    <submittedName>
        <fullName evidence="3">LPXTG cell wall anchor domain-containing protein</fullName>
    </submittedName>
</protein>